<evidence type="ECO:0000313" key="3">
    <source>
        <dbReference type="EMBL" id="GMN75264.1"/>
    </source>
</evidence>
<sequence length="34" mass="3740">MSLTKFKDPENGFLVNDTCIIEAEAEVLGLVTLE</sequence>
<proteinExistence type="predicted"/>
<dbReference type="SUPFAM" id="SSF49599">
    <property type="entry name" value="TRAF domain-like"/>
    <property type="match status" value="1"/>
</dbReference>
<protein>
    <recommendedName>
        <fullName evidence="1">MATH domain-containing protein</fullName>
    </recommendedName>
</protein>
<dbReference type="EMBL" id="BTGU01022017">
    <property type="protein sequence ID" value="GMN75256.1"/>
    <property type="molecule type" value="Genomic_DNA"/>
</dbReference>
<dbReference type="InterPro" id="IPR002083">
    <property type="entry name" value="MATH/TRAF_dom"/>
</dbReference>
<accession>A0AA88EN65</accession>
<gene>
    <name evidence="2" type="ORF">TIFTF001_056755</name>
    <name evidence="3" type="ORF">TIFTF001_056756</name>
</gene>
<dbReference type="Gene3D" id="2.60.210.10">
    <property type="entry name" value="Apoptosis, Tumor Necrosis Factor Receptor Associated Protein 2, Chain A"/>
    <property type="match status" value="1"/>
</dbReference>
<dbReference type="EMBL" id="BTGU01022020">
    <property type="protein sequence ID" value="GMN75264.1"/>
    <property type="molecule type" value="Genomic_DNA"/>
</dbReference>
<reference evidence="2" key="1">
    <citation type="submission" date="2023-07" db="EMBL/GenBank/DDBJ databases">
        <title>draft genome sequence of fig (Ficus carica).</title>
        <authorList>
            <person name="Takahashi T."/>
            <person name="Nishimura K."/>
        </authorList>
    </citation>
    <scope>NUCLEOTIDE SEQUENCE</scope>
</reference>
<evidence type="ECO:0000313" key="2">
    <source>
        <dbReference type="EMBL" id="GMN75256.1"/>
    </source>
</evidence>
<evidence type="ECO:0000259" key="1">
    <source>
        <dbReference type="PROSITE" id="PS50144"/>
    </source>
</evidence>
<dbReference type="InterPro" id="IPR008974">
    <property type="entry name" value="TRAF-like"/>
</dbReference>
<keyword evidence="4" id="KW-1185">Reference proteome</keyword>
<dbReference type="PROSITE" id="PS50144">
    <property type="entry name" value="MATH"/>
    <property type="match status" value="1"/>
</dbReference>
<dbReference type="Proteomes" id="UP001187192">
    <property type="component" value="Unassembled WGS sequence"/>
</dbReference>
<comment type="caution">
    <text evidence="2">The sequence shown here is derived from an EMBL/GenBank/DDBJ whole genome shotgun (WGS) entry which is preliminary data.</text>
</comment>
<organism evidence="2 4">
    <name type="scientific">Ficus carica</name>
    <name type="common">Common fig</name>
    <dbReference type="NCBI Taxonomy" id="3494"/>
    <lineage>
        <taxon>Eukaryota</taxon>
        <taxon>Viridiplantae</taxon>
        <taxon>Streptophyta</taxon>
        <taxon>Embryophyta</taxon>
        <taxon>Tracheophyta</taxon>
        <taxon>Spermatophyta</taxon>
        <taxon>Magnoliopsida</taxon>
        <taxon>eudicotyledons</taxon>
        <taxon>Gunneridae</taxon>
        <taxon>Pentapetalae</taxon>
        <taxon>rosids</taxon>
        <taxon>fabids</taxon>
        <taxon>Rosales</taxon>
        <taxon>Moraceae</taxon>
        <taxon>Ficeae</taxon>
        <taxon>Ficus</taxon>
    </lineage>
</organism>
<dbReference type="AlphaFoldDB" id="A0AA88EN65"/>
<evidence type="ECO:0000313" key="4">
    <source>
        <dbReference type="Proteomes" id="UP001187192"/>
    </source>
</evidence>
<feature type="domain" description="MATH" evidence="1">
    <location>
        <begin position="1"/>
        <end position="25"/>
    </location>
</feature>
<name>A0AA88EN65_FICCA</name>